<organism evidence="8 9">
    <name type="scientific">Salinicoccus kekensis</name>
    <dbReference type="NCBI Taxonomy" id="714307"/>
    <lineage>
        <taxon>Bacteria</taxon>
        <taxon>Bacillati</taxon>
        <taxon>Bacillota</taxon>
        <taxon>Bacilli</taxon>
        <taxon>Bacillales</taxon>
        <taxon>Staphylococcaceae</taxon>
        <taxon>Salinicoccus</taxon>
    </lineage>
</organism>
<dbReference type="InterPro" id="IPR005793">
    <property type="entry name" value="Formyl_trans_C"/>
</dbReference>
<feature type="domain" description="Formyl transferase N-terminal" evidence="6">
    <location>
        <begin position="4"/>
        <end position="179"/>
    </location>
</feature>
<evidence type="ECO:0000256" key="3">
    <source>
        <dbReference type="ARBA" id="ARBA00022679"/>
    </source>
</evidence>
<gene>
    <name evidence="5" type="primary">fmt</name>
    <name evidence="8" type="ORF">SAMN05878391_0203</name>
</gene>
<feature type="domain" description="Formyl transferase C-terminal" evidence="7">
    <location>
        <begin position="204"/>
        <end position="299"/>
    </location>
</feature>
<evidence type="ECO:0000259" key="6">
    <source>
        <dbReference type="Pfam" id="PF00551"/>
    </source>
</evidence>
<evidence type="ECO:0000256" key="1">
    <source>
        <dbReference type="ARBA" id="ARBA00010699"/>
    </source>
</evidence>
<keyword evidence="9" id="KW-1185">Reference proteome</keyword>
<dbReference type="InterPro" id="IPR001555">
    <property type="entry name" value="GART_AS"/>
</dbReference>
<dbReference type="SUPFAM" id="SSF53328">
    <property type="entry name" value="Formyltransferase"/>
    <property type="match status" value="1"/>
</dbReference>
<proteinExistence type="inferred from homology"/>
<feature type="binding site" evidence="5">
    <location>
        <begin position="109"/>
        <end position="112"/>
    </location>
    <ligand>
        <name>(6S)-5,6,7,8-tetrahydrofolate</name>
        <dbReference type="ChEBI" id="CHEBI:57453"/>
    </ligand>
</feature>
<dbReference type="InterPro" id="IPR005794">
    <property type="entry name" value="Fmt"/>
</dbReference>
<dbReference type="SUPFAM" id="SSF50486">
    <property type="entry name" value="FMT C-terminal domain-like"/>
    <property type="match status" value="1"/>
</dbReference>
<evidence type="ECO:0000313" key="8">
    <source>
        <dbReference type="EMBL" id="SOC37981.1"/>
    </source>
</evidence>
<dbReference type="FunFam" id="3.40.50.12230:FF:000001">
    <property type="entry name" value="Methionyl-tRNA formyltransferase"/>
    <property type="match status" value="1"/>
</dbReference>
<evidence type="ECO:0000256" key="4">
    <source>
        <dbReference type="ARBA" id="ARBA00022917"/>
    </source>
</evidence>
<dbReference type="CDD" id="cd08704">
    <property type="entry name" value="Met_tRNA_FMT_C"/>
    <property type="match status" value="1"/>
</dbReference>
<reference evidence="9" key="1">
    <citation type="submission" date="2017-08" db="EMBL/GenBank/DDBJ databases">
        <authorList>
            <person name="Varghese N."/>
            <person name="Submissions S."/>
        </authorList>
    </citation>
    <scope>NUCLEOTIDE SEQUENCE [LARGE SCALE GENOMIC DNA]</scope>
    <source>
        <strain evidence="9">DSM 23173</strain>
    </source>
</reference>
<dbReference type="RefSeq" id="WP_097038231.1">
    <property type="nucleotide sequence ID" value="NZ_OBQF01000001.1"/>
</dbReference>
<name>A0A285UCF3_9STAP</name>
<dbReference type="EMBL" id="OBQF01000001">
    <property type="protein sequence ID" value="SOC37981.1"/>
    <property type="molecule type" value="Genomic_DNA"/>
</dbReference>
<dbReference type="GO" id="GO:0005829">
    <property type="term" value="C:cytosol"/>
    <property type="evidence" value="ECO:0007669"/>
    <property type="project" value="TreeGrafter"/>
</dbReference>
<dbReference type="Pfam" id="PF00551">
    <property type="entry name" value="Formyl_trans_N"/>
    <property type="match status" value="1"/>
</dbReference>
<dbReference type="GO" id="GO:0004479">
    <property type="term" value="F:methionyl-tRNA formyltransferase activity"/>
    <property type="evidence" value="ECO:0007669"/>
    <property type="project" value="UniProtKB-UniRule"/>
</dbReference>
<dbReference type="InterPro" id="IPR036477">
    <property type="entry name" value="Formyl_transf_N_sf"/>
</dbReference>
<sequence>MPNIIFMGTPDFSVPILKDLNEAYGVDLVVSQPDKPVGRKRIMTPPKVAAAARELDIDVYQPENIKDEEAMRKLESIDPDIIVTAAYGQILPKALLELPKHGAVNVHASLLPKYRGGAPIHHAVMAGEEKTGITIMYMAEGLDSGDIISQKEIPILEEDDTGSLHDKLSRLGSELLLETLPSIFDGSNESIPQEHASATYSPNVSKEDERLDFGRPAHEVFNHIRGLSPFPGAYTKLGDKRLKIYGAKPTGEKTAKPAGEILGVHDEGFLVAAEDEALLITEVQLAGKKKTTAKEFIQNRQDLVGQSLG</sequence>
<keyword evidence="4 5" id="KW-0648">Protein biosynthesis</keyword>
<comment type="function">
    <text evidence="5">Attaches a formyl group to the free amino group of methionyl-tRNA(fMet). The formyl group appears to play a dual role in the initiator identity of N-formylmethionyl-tRNA by promoting its recognition by IF2 and preventing the misappropriation of this tRNA by the elongation apparatus.</text>
</comment>
<dbReference type="PANTHER" id="PTHR11138:SF5">
    <property type="entry name" value="METHIONYL-TRNA FORMYLTRANSFERASE, MITOCHONDRIAL"/>
    <property type="match status" value="1"/>
</dbReference>
<dbReference type="EC" id="2.1.2.9" evidence="2 5"/>
<evidence type="ECO:0000313" key="9">
    <source>
        <dbReference type="Proteomes" id="UP000219412"/>
    </source>
</evidence>
<dbReference type="OrthoDB" id="9802815at2"/>
<keyword evidence="3 5" id="KW-0808">Transferase</keyword>
<dbReference type="Proteomes" id="UP000219412">
    <property type="component" value="Unassembled WGS sequence"/>
</dbReference>
<dbReference type="CDD" id="cd08646">
    <property type="entry name" value="FMT_core_Met-tRNA-FMT_N"/>
    <property type="match status" value="1"/>
</dbReference>
<evidence type="ECO:0000259" key="7">
    <source>
        <dbReference type="Pfam" id="PF02911"/>
    </source>
</evidence>
<dbReference type="Gene3D" id="3.40.50.12230">
    <property type="match status" value="1"/>
</dbReference>
<dbReference type="PANTHER" id="PTHR11138">
    <property type="entry name" value="METHIONYL-TRNA FORMYLTRANSFERASE"/>
    <property type="match status" value="1"/>
</dbReference>
<comment type="similarity">
    <text evidence="1 5">Belongs to the Fmt family.</text>
</comment>
<protein>
    <recommendedName>
        <fullName evidence="2 5">Methionyl-tRNA formyltransferase</fullName>
        <ecNumber evidence="2 5">2.1.2.9</ecNumber>
    </recommendedName>
</protein>
<dbReference type="HAMAP" id="MF_00182">
    <property type="entry name" value="Formyl_trans"/>
    <property type="match status" value="1"/>
</dbReference>
<dbReference type="Pfam" id="PF02911">
    <property type="entry name" value="Formyl_trans_C"/>
    <property type="match status" value="1"/>
</dbReference>
<accession>A0A285UCF3</accession>
<dbReference type="NCBIfam" id="TIGR00460">
    <property type="entry name" value="fmt"/>
    <property type="match status" value="1"/>
</dbReference>
<dbReference type="InterPro" id="IPR044135">
    <property type="entry name" value="Met-tRNA-FMT_C"/>
</dbReference>
<dbReference type="PROSITE" id="PS00373">
    <property type="entry name" value="GART"/>
    <property type="match status" value="1"/>
</dbReference>
<dbReference type="InterPro" id="IPR002376">
    <property type="entry name" value="Formyl_transf_N"/>
</dbReference>
<evidence type="ECO:0000256" key="2">
    <source>
        <dbReference type="ARBA" id="ARBA00012261"/>
    </source>
</evidence>
<comment type="catalytic activity">
    <reaction evidence="5">
        <text>L-methionyl-tRNA(fMet) + (6R)-10-formyltetrahydrofolate = N-formyl-L-methionyl-tRNA(fMet) + (6S)-5,6,7,8-tetrahydrofolate + H(+)</text>
        <dbReference type="Rhea" id="RHEA:24380"/>
        <dbReference type="Rhea" id="RHEA-COMP:9952"/>
        <dbReference type="Rhea" id="RHEA-COMP:9953"/>
        <dbReference type="ChEBI" id="CHEBI:15378"/>
        <dbReference type="ChEBI" id="CHEBI:57453"/>
        <dbReference type="ChEBI" id="CHEBI:78530"/>
        <dbReference type="ChEBI" id="CHEBI:78844"/>
        <dbReference type="ChEBI" id="CHEBI:195366"/>
        <dbReference type="EC" id="2.1.2.9"/>
    </reaction>
</comment>
<evidence type="ECO:0000256" key="5">
    <source>
        <dbReference type="HAMAP-Rule" id="MF_00182"/>
    </source>
</evidence>
<dbReference type="AlphaFoldDB" id="A0A285UCF3"/>
<dbReference type="InterPro" id="IPR041711">
    <property type="entry name" value="Met-tRNA-FMT_N"/>
</dbReference>
<dbReference type="InterPro" id="IPR011034">
    <property type="entry name" value="Formyl_transferase-like_C_sf"/>
</dbReference>